<gene>
    <name evidence="3" type="ORF">LAZ67_12001959</name>
</gene>
<feature type="compositionally biased region" description="Polar residues" evidence="1">
    <location>
        <begin position="103"/>
        <end position="113"/>
    </location>
</feature>
<dbReference type="PANTHER" id="PTHR36688">
    <property type="entry name" value="ENDO/EXONUCLEASE/PHOSPHATASE DOMAIN-CONTAINING PROTEIN"/>
    <property type="match status" value="1"/>
</dbReference>
<evidence type="ECO:0000256" key="1">
    <source>
        <dbReference type="SAM" id="MobiDB-lite"/>
    </source>
</evidence>
<feature type="region of interest" description="Disordered" evidence="1">
    <location>
        <begin position="103"/>
        <end position="160"/>
    </location>
</feature>
<evidence type="ECO:0000313" key="3">
    <source>
        <dbReference type="EMBL" id="UYV74980.1"/>
    </source>
</evidence>
<dbReference type="PROSITE" id="PS50878">
    <property type="entry name" value="RT_POL"/>
    <property type="match status" value="2"/>
</dbReference>
<accession>A0ABY6L1F9</accession>
<dbReference type="Gene3D" id="3.60.10.10">
    <property type="entry name" value="Endonuclease/exonuclease/phosphatase"/>
    <property type="match status" value="1"/>
</dbReference>
<dbReference type="Pfam" id="PF14529">
    <property type="entry name" value="Exo_endo_phos_2"/>
    <property type="match status" value="1"/>
</dbReference>
<evidence type="ECO:0000259" key="2">
    <source>
        <dbReference type="PROSITE" id="PS50878"/>
    </source>
</evidence>
<dbReference type="InterPro" id="IPR052560">
    <property type="entry name" value="RdDP_mobile_element"/>
</dbReference>
<evidence type="ECO:0000313" key="4">
    <source>
        <dbReference type="Proteomes" id="UP001235939"/>
    </source>
</evidence>
<dbReference type="Proteomes" id="UP001235939">
    <property type="component" value="Chromosome 12"/>
</dbReference>
<dbReference type="EMBL" id="CP092874">
    <property type="protein sequence ID" value="UYV74980.1"/>
    <property type="molecule type" value="Genomic_DNA"/>
</dbReference>
<dbReference type="InterPro" id="IPR000477">
    <property type="entry name" value="RT_dom"/>
</dbReference>
<dbReference type="SUPFAM" id="SSF56219">
    <property type="entry name" value="DNase I-like"/>
    <property type="match status" value="1"/>
</dbReference>
<sequence>MAENNLQENINLNLTLTWRQNGHSSQSDEDIERSENIFLIQSFYKYADRKGRAGRNSWPKIQEEYRKSRFGRAINLGTLRIKVYKLIKDERYIDIVNEYRGTSNGSAPVVSQSQEEDERESTSNVPDNGEQTSDSRTCDSEITNNQIGQEEVNQKAAKSGGWQYPLNKSIQEKENMMKIIEKRIESGNMNSKENHMVKHPLCRSGGGGPSPTSKSFRQEINTIEVRTSLDLTDNTAATLCTHDMSNLSYTVNSGGTKGENRAMATEVGAIGYTNGKLLRGLDNRAAPQQSKTIKKPLGRFLRICQINVEGLTTAKTEILERMGRDENIDIFALQETHISEDHISRLKIPNYDLIAYENHPRYGLAILTKKDISNNSFPSIKSSHSISITHDSLTIHNIYKPPSQDWNQQVLPNTSHPSLYCGDFNSHHNSWGYTTTNTNGELLEEWANNNLLHLIYNPKQNGSFSSGRWNTRTNPDLCFVSTDHNNKPIPTTKRILKKFPKSQHHPIILEVGHFIPVTLKPFLPRWNLQKANWENFRAYIDQNINRIQPLPSNYFRFVGLLMKAGRKFIPRGHRKEYIPGWDKDTEELYRRYKDSDNEETAEMLINQLNSSRKEKWMQTVSDLDLTHSSRKGWDLLRKLGNAEATNSFITNITPNQIARHLQTISKVKIPKRKKKAMKARIKEEFSKSNNSSHLSSQVNITEIETAIKLTKKYKAAGNDEIPAEFLIELGKRAKSWLARFFTIIMETGNIPKEWRQSKILAVLKPGKEPTCTANFRPIALLCTTHKLLERIILARLTPILDPEIPVEQAGFRGNRSCCDRVASLTSFIENGFQLGLKSAVVLLDLSSAYDTVWIDGLIYKLAKVLKCKQTLNLLSSLLSPRKFTVYLNSKSSKEYTIYNGLPQGSVLSPLLYNCYTHDIPQTTSKKFIYADDTAILAQAKTFEELEIQLNKDLETLHNYFENWSLRLNPAKSVHCCFHLNNHRAERKLKLFINNSQITHSEHPKYLGIHLDRTLTFKTHLTKLKGKLSSRNNILHKLAGSSWGSDANTLRTSALALIFSTAEYCAPVWEGSCHTKLIDTQLNSTLRIITGVCQPTRIDWLPVLAHISPPELRRKEATKKMYQKLLDSPDLEINPILQSPPKHRLKSRKPIWSRGNQLLSQNFNISEEWTNSWISSDIPNKNLITSPSVKIPGFSLPRREWVLLNRFRTGQGRNPETIPDWMFTAKTFLFPKGGENTPSNYRPISCMSNLYKLITRILSRKLNKYIDKERYLSINQIGTTQRTQGAKEQVLLNKAICKEHANKLKTMWIDIAKAFDSIDHKYLLKILETSRVPKEIQQFAKMALDKWQAQLYYGKQCLKTVKIERGILQGDGLSPLFFVMCLEPITRELNKEDNPQVEMRVGEEKIKINHLLFIDDLKIFSYSDKDLELLANKTTQLLNNIGFKINPTKTATNSTEIQEFGTLAEKETYKYLGVLEDNTSAVVPENKERIKREIVSRMESLAETKLNPKNLFAAFNEFSLSLINYYVGIVEFSERELEMLDQK</sequence>
<dbReference type="InterPro" id="IPR036691">
    <property type="entry name" value="Endo/exonu/phosph_ase_sf"/>
</dbReference>
<dbReference type="SUPFAM" id="SSF56672">
    <property type="entry name" value="DNA/RNA polymerases"/>
    <property type="match status" value="2"/>
</dbReference>
<feature type="domain" description="Reverse transcriptase" evidence="2">
    <location>
        <begin position="1210"/>
        <end position="1475"/>
    </location>
</feature>
<reference evidence="3 4" key="1">
    <citation type="submission" date="2022-01" db="EMBL/GenBank/DDBJ databases">
        <title>A chromosomal length assembly of Cordylochernes scorpioides.</title>
        <authorList>
            <person name="Zeh D."/>
            <person name="Zeh J."/>
        </authorList>
    </citation>
    <scope>NUCLEOTIDE SEQUENCE [LARGE SCALE GENOMIC DNA]</scope>
    <source>
        <strain evidence="3">IN4F17</strain>
        <tissue evidence="3">Whole Body</tissue>
    </source>
</reference>
<organism evidence="3 4">
    <name type="scientific">Cordylochernes scorpioides</name>
    <dbReference type="NCBI Taxonomy" id="51811"/>
    <lineage>
        <taxon>Eukaryota</taxon>
        <taxon>Metazoa</taxon>
        <taxon>Ecdysozoa</taxon>
        <taxon>Arthropoda</taxon>
        <taxon>Chelicerata</taxon>
        <taxon>Arachnida</taxon>
        <taxon>Pseudoscorpiones</taxon>
        <taxon>Cheliferoidea</taxon>
        <taxon>Chernetidae</taxon>
        <taxon>Cordylochernes</taxon>
    </lineage>
</organism>
<dbReference type="CDD" id="cd01650">
    <property type="entry name" value="RT_nLTR_like"/>
    <property type="match status" value="2"/>
</dbReference>
<feature type="non-terminal residue" evidence="3">
    <location>
        <position position="1542"/>
    </location>
</feature>
<name>A0ABY6L1F9_9ARAC</name>
<dbReference type="PANTHER" id="PTHR36688:SF1">
    <property type="entry name" value="ENDONUCLEASE_EXONUCLEASE_PHOSPHATASE DOMAIN-CONTAINING PROTEIN"/>
    <property type="match status" value="1"/>
</dbReference>
<feature type="domain" description="Reverse transcriptase" evidence="2">
    <location>
        <begin position="743"/>
        <end position="1010"/>
    </location>
</feature>
<protein>
    <recommendedName>
        <fullName evidence="2">Reverse transcriptase domain-containing protein</fullName>
    </recommendedName>
</protein>
<dbReference type="Pfam" id="PF00078">
    <property type="entry name" value="RVT_1"/>
    <property type="match status" value="2"/>
</dbReference>
<proteinExistence type="predicted"/>
<dbReference type="InterPro" id="IPR043502">
    <property type="entry name" value="DNA/RNA_pol_sf"/>
</dbReference>
<keyword evidence="4" id="KW-1185">Reference proteome</keyword>
<feature type="compositionally biased region" description="Polar residues" evidence="1">
    <location>
        <begin position="122"/>
        <end position="148"/>
    </location>
</feature>
<dbReference type="InterPro" id="IPR005135">
    <property type="entry name" value="Endo/exonuclease/phosphatase"/>
</dbReference>